<dbReference type="Proteomes" id="UP000577386">
    <property type="component" value="Unassembled WGS sequence"/>
</dbReference>
<protein>
    <submittedName>
        <fullName evidence="3">Anti-sigma regulatory factor (Ser/Thr protein kinase)</fullName>
    </submittedName>
</protein>
<dbReference type="Pfam" id="PF13581">
    <property type="entry name" value="HATPase_c_2"/>
    <property type="match status" value="1"/>
</dbReference>
<keyword evidence="4" id="KW-1185">Reference proteome</keyword>
<organism evidence="3 4">
    <name type="scientific">Streptomyces murinus</name>
    <dbReference type="NCBI Taxonomy" id="33900"/>
    <lineage>
        <taxon>Bacteria</taxon>
        <taxon>Bacillati</taxon>
        <taxon>Actinomycetota</taxon>
        <taxon>Actinomycetes</taxon>
        <taxon>Kitasatosporales</taxon>
        <taxon>Streptomycetaceae</taxon>
        <taxon>Streptomyces</taxon>
    </lineage>
</organism>
<dbReference type="SUPFAM" id="SSF55874">
    <property type="entry name" value="ATPase domain of HSP90 chaperone/DNA topoisomerase II/histidine kinase"/>
    <property type="match status" value="1"/>
</dbReference>
<dbReference type="GO" id="GO:0004674">
    <property type="term" value="F:protein serine/threonine kinase activity"/>
    <property type="evidence" value="ECO:0007669"/>
    <property type="project" value="UniProtKB-KW"/>
</dbReference>
<gene>
    <name evidence="3" type="ORF">HDA42_000077</name>
</gene>
<reference evidence="3 4" key="1">
    <citation type="submission" date="2020-08" db="EMBL/GenBank/DDBJ databases">
        <title>Sequencing the genomes of 1000 actinobacteria strains.</title>
        <authorList>
            <person name="Klenk H.-P."/>
        </authorList>
    </citation>
    <scope>NUCLEOTIDE SEQUENCE [LARGE SCALE GENOMIC DNA]</scope>
    <source>
        <strain evidence="3 4">DSM 41827</strain>
    </source>
</reference>
<dbReference type="RefSeq" id="WP_259408588.1">
    <property type="nucleotide sequence ID" value="NZ_BAAAHW010000016.1"/>
</dbReference>
<evidence type="ECO:0000313" key="3">
    <source>
        <dbReference type="EMBL" id="MBA9050902.1"/>
    </source>
</evidence>
<sequence length="358" mass="38569">MSGTNLAQNIKALFDGIPLVEWPRNESCIHGPWRRIDEPPSMPMNEQVRLRRSPLVRPEVLGMTPRALVPSQGVRTVLEVVIERRPDPGSGHISEADAIWPQRLRRIAREGLTQWGYPEVVETAELLLTELATNALRHGSGPDISVCVCLKDGLCVIEVCSRSSGCPEVCQAGPTDEGGRGLFLVDALAAAWGVSTDGTTTWCTLPLPEEPSVMELAAATAPVLREIPVDLPGDSSAATSARIQARTLLTVLGWPGEQDLAVDVLHVLVDNAVQHARASRAARQCFGACLSITGAHELLIDVTDPNPTFPAFDKAITGELGRDIWGIVRQGATLTWFARADFAGKTVRAVLRPGQVVL</sequence>
<keyword evidence="1" id="KW-0723">Serine/threonine-protein kinase</keyword>
<dbReference type="EMBL" id="JACJIJ010000001">
    <property type="protein sequence ID" value="MBA9050902.1"/>
    <property type="molecule type" value="Genomic_DNA"/>
</dbReference>
<name>A0A7W3NI04_STRMR</name>
<dbReference type="Gene3D" id="3.30.565.10">
    <property type="entry name" value="Histidine kinase-like ATPase, C-terminal domain"/>
    <property type="match status" value="2"/>
</dbReference>
<keyword evidence="1" id="KW-0808">Transferase</keyword>
<comment type="caution">
    <text evidence="3">The sequence shown here is derived from an EMBL/GenBank/DDBJ whole genome shotgun (WGS) entry which is preliminary data.</text>
</comment>
<proteinExistence type="predicted"/>
<dbReference type="CDD" id="cd16936">
    <property type="entry name" value="HATPase_RsbW-like"/>
    <property type="match status" value="1"/>
</dbReference>
<dbReference type="InterPro" id="IPR003594">
    <property type="entry name" value="HATPase_dom"/>
</dbReference>
<evidence type="ECO:0000313" key="4">
    <source>
        <dbReference type="Proteomes" id="UP000577386"/>
    </source>
</evidence>
<evidence type="ECO:0000259" key="2">
    <source>
        <dbReference type="Pfam" id="PF13581"/>
    </source>
</evidence>
<dbReference type="InterPro" id="IPR036890">
    <property type="entry name" value="HATPase_C_sf"/>
</dbReference>
<accession>A0A7W3NI04</accession>
<dbReference type="PANTHER" id="PTHR35526:SF3">
    <property type="entry name" value="ANTI-SIGMA-F FACTOR RSBW"/>
    <property type="match status" value="1"/>
</dbReference>
<dbReference type="InterPro" id="IPR050267">
    <property type="entry name" value="Anti-sigma-factor_SerPK"/>
</dbReference>
<feature type="domain" description="Histidine kinase/HSP90-like ATPase" evidence="2">
    <location>
        <begin position="103"/>
        <end position="202"/>
    </location>
</feature>
<evidence type="ECO:0000256" key="1">
    <source>
        <dbReference type="ARBA" id="ARBA00022527"/>
    </source>
</evidence>
<dbReference type="AlphaFoldDB" id="A0A7W3NI04"/>
<dbReference type="PANTHER" id="PTHR35526">
    <property type="entry name" value="ANTI-SIGMA-F FACTOR RSBW-RELATED"/>
    <property type="match status" value="1"/>
</dbReference>
<keyword evidence="1" id="KW-0418">Kinase</keyword>